<dbReference type="GO" id="GO:0016757">
    <property type="term" value="F:glycosyltransferase activity"/>
    <property type="evidence" value="ECO:0007669"/>
    <property type="project" value="UniProtKB-KW"/>
</dbReference>
<evidence type="ECO:0000256" key="9">
    <source>
        <dbReference type="ARBA" id="ARBA00038120"/>
    </source>
</evidence>
<proteinExistence type="inferred from homology"/>
<dbReference type="InterPro" id="IPR029044">
    <property type="entry name" value="Nucleotide-diphossugar_trans"/>
</dbReference>
<keyword evidence="11" id="KW-1133">Transmembrane helix</keyword>
<keyword evidence="5" id="KW-0125">Carotenoid biosynthesis</keyword>
<evidence type="ECO:0000256" key="2">
    <source>
        <dbReference type="ARBA" id="ARBA00022475"/>
    </source>
</evidence>
<comment type="function">
    <text evidence="7">Catalyzes the glycosylation of 4,4'-diaponeurosporenoate, i.e. the esterification of glucose at the C1'' position with the carboxyl group of 4,4'-diaponeurosporenic acid, to form glycosyl-4,4'-diaponeurosporenoate. This is a step in the biosynthesis of staphyloxanthin, an orange pigment present in most staphylococci strains.</text>
</comment>
<evidence type="ECO:0000313" key="14">
    <source>
        <dbReference type="Proteomes" id="UP000242682"/>
    </source>
</evidence>
<evidence type="ECO:0000256" key="6">
    <source>
        <dbReference type="ARBA" id="ARBA00023136"/>
    </source>
</evidence>
<organism evidence="13 14">
    <name type="scientific">Planomicrobium soli</name>
    <dbReference type="NCBI Taxonomy" id="1176648"/>
    <lineage>
        <taxon>Bacteria</taxon>
        <taxon>Bacillati</taxon>
        <taxon>Bacillota</taxon>
        <taxon>Bacilli</taxon>
        <taxon>Bacillales</taxon>
        <taxon>Caryophanaceae</taxon>
        <taxon>Planomicrobium</taxon>
    </lineage>
</organism>
<dbReference type="GO" id="GO:0016117">
    <property type="term" value="P:carotenoid biosynthetic process"/>
    <property type="evidence" value="ECO:0007669"/>
    <property type="project" value="UniProtKB-KW"/>
</dbReference>
<keyword evidence="2" id="KW-1003">Cell membrane</keyword>
<dbReference type="InterPro" id="IPR001173">
    <property type="entry name" value="Glyco_trans_2-like"/>
</dbReference>
<comment type="pathway">
    <text evidence="8">Carotenoid biosynthesis; staphyloxanthin biosynthesis; staphyloxanthin from farnesyl diphosphate: step 4/5.</text>
</comment>
<dbReference type="GO" id="GO:0005886">
    <property type="term" value="C:plasma membrane"/>
    <property type="evidence" value="ECO:0007669"/>
    <property type="project" value="UniProtKB-SubCell"/>
</dbReference>
<reference evidence="13 14" key="1">
    <citation type="submission" date="2018-03" db="EMBL/GenBank/DDBJ databases">
        <title>Genomic Encyclopedia of Type Strains, Phase III (KMG-III): the genomes of soil and plant-associated and newly described type strains.</title>
        <authorList>
            <person name="Whitman W."/>
        </authorList>
    </citation>
    <scope>NUCLEOTIDE SEQUENCE [LARGE SCALE GENOMIC DNA]</scope>
    <source>
        <strain evidence="13 14">CGMCC 1.12259</strain>
    </source>
</reference>
<dbReference type="Pfam" id="PF00535">
    <property type="entry name" value="Glycos_transf_2"/>
    <property type="match status" value="1"/>
</dbReference>
<evidence type="ECO:0000256" key="11">
    <source>
        <dbReference type="SAM" id="Phobius"/>
    </source>
</evidence>
<dbReference type="OrthoDB" id="9806525at2"/>
<dbReference type="CDD" id="cd00761">
    <property type="entry name" value="Glyco_tranf_GTA_type"/>
    <property type="match status" value="1"/>
</dbReference>
<sequence>MPASNIVNLTIGLVAAGVGFLMFKSLPRPKPREHSLPKPEPRDHWDDLPFLSVIIPARNESARITPLLESLNEQNLQSFEVLVVDDDSSDNTAAVAESLGANVLQKKGERQGAGKSAACWYGANQAKGEWLLFLDADTYFTNRDALENLRLSYKDKGAKGILALQPFHTVRRLYENLSAVFNIIVVVGMNVFTAWGDRFRTAGSFGPCILTNKDDYFASGGHKKIEGALMDDLALGEAFLEENLPIHCLGGKGIISFRMYPEGLKSLIEGWCKSFAIGSKSTHPFVMLMTIVWISGSLTSAIALISAIASAKASAIIASSLVYMIFAVQTGFFARRTGDFPRFIFLFYPVLFLFFIGIFSYSSFRVNVLHTVNWKGRKINV</sequence>
<dbReference type="SUPFAM" id="SSF53448">
    <property type="entry name" value="Nucleotide-diphospho-sugar transferases"/>
    <property type="match status" value="1"/>
</dbReference>
<feature type="transmembrane region" description="Helical" evidence="11">
    <location>
        <begin position="345"/>
        <end position="364"/>
    </location>
</feature>
<evidence type="ECO:0000259" key="12">
    <source>
        <dbReference type="Pfam" id="PF00535"/>
    </source>
</evidence>
<comment type="similarity">
    <text evidence="9">Belongs to the glycosyltransferase 2 family. CrtQ subfamily.</text>
</comment>
<keyword evidence="4 13" id="KW-0808">Transferase</keyword>
<comment type="subcellular location">
    <subcellularLocation>
        <location evidence="1">Cell membrane</location>
    </subcellularLocation>
</comment>
<dbReference type="Gene3D" id="3.90.550.10">
    <property type="entry name" value="Spore Coat Polysaccharide Biosynthesis Protein SpsA, Chain A"/>
    <property type="match status" value="1"/>
</dbReference>
<evidence type="ECO:0000256" key="3">
    <source>
        <dbReference type="ARBA" id="ARBA00022676"/>
    </source>
</evidence>
<keyword evidence="6 11" id="KW-0472">Membrane</keyword>
<evidence type="ECO:0000256" key="1">
    <source>
        <dbReference type="ARBA" id="ARBA00004236"/>
    </source>
</evidence>
<feature type="transmembrane region" description="Helical" evidence="11">
    <location>
        <begin position="6"/>
        <end position="23"/>
    </location>
</feature>
<evidence type="ECO:0000256" key="5">
    <source>
        <dbReference type="ARBA" id="ARBA00022746"/>
    </source>
</evidence>
<evidence type="ECO:0000313" key="13">
    <source>
        <dbReference type="EMBL" id="PSL25063.1"/>
    </source>
</evidence>
<keyword evidence="3" id="KW-0328">Glycosyltransferase</keyword>
<feature type="transmembrane region" description="Helical" evidence="11">
    <location>
        <begin position="285"/>
        <end position="309"/>
    </location>
</feature>
<accession>A0A2P8FTL0</accession>
<dbReference type="PANTHER" id="PTHR43646:SF2">
    <property type="entry name" value="GLYCOSYLTRANSFERASE 2-LIKE DOMAIN-CONTAINING PROTEIN"/>
    <property type="match status" value="1"/>
</dbReference>
<comment type="caution">
    <text evidence="13">The sequence shown here is derived from an EMBL/GenBank/DDBJ whole genome shotgun (WGS) entry which is preliminary data.</text>
</comment>
<feature type="domain" description="Glycosyltransferase 2-like" evidence="12">
    <location>
        <begin position="52"/>
        <end position="163"/>
    </location>
</feature>
<dbReference type="RefSeq" id="WP_106534850.1">
    <property type="nucleotide sequence ID" value="NZ_PYAT01000022.1"/>
</dbReference>
<evidence type="ECO:0000256" key="10">
    <source>
        <dbReference type="ARBA" id="ARBA00040345"/>
    </source>
</evidence>
<dbReference type="Proteomes" id="UP000242682">
    <property type="component" value="Unassembled WGS sequence"/>
</dbReference>
<feature type="transmembrane region" description="Helical" evidence="11">
    <location>
        <begin position="315"/>
        <end position="333"/>
    </location>
</feature>
<evidence type="ECO:0000256" key="8">
    <source>
        <dbReference type="ARBA" id="ARBA00037904"/>
    </source>
</evidence>
<name>A0A2P8FTL0_9BACL</name>
<dbReference type="EMBL" id="PYAT01000022">
    <property type="protein sequence ID" value="PSL25063.1"/>
    <property type="molecule type" value="Genomic_DNA"/>
</dbReference>
<dbReference type="AlphaFoldDB" id="A0A2P8FTL0"/>
<dbReference type="PANTHER" id="PTHR43646">
    <property type="entry name" value="GLYCOSYLTRANSFERASE"/>
    <property type="match status" value="1"/>
</dbReference>
<gene>
    <name evidence="13" type="ORF">B0H99_12214</name>
</gene>
<evidence type="ECO:0000256" key="4">
    <source>
        <dbReference type="ARBA" id="ARBA00022679"/>
    </source>
</evidence>
<keyword evidence="11" id="KW-0812">Transmembrane</keyword>
<keyword evidence="14" id="KW-1185">Reference proteome</keyword>
<evidence type="ECO:0000256" key="7">
    <source>
        <dbReference type="ARBA" id="ARBA00037281"/>
    </source>
</evidence>
<protein>
    <recommendedName>
        <fullName evidence="10">4,4'-diaponeurosporenoate glycosyltransferase</fullName>
    </recommendedName>
</protein>